<feature type="domain" description="4Fe-4S ferredoxin-type" evidence="4">
    <location>
        <begin position="34"/>
        <end position="62"/>
    </location>
</feature>
<reference evidence="5 6" key="1">
    <citation type="submission" date="2018-08" db="EMBL/GenBank/DDBJ databases">
        <title>A genome reference for cultivated species of the human gut microbiota.</title>
        <authorList>
            <person name="Zou Y."/>
            <person name="Xue W."/>
            <person name="Luo G."/>
        </authorList>
    </citation>
    <scope>NUCLEOTIDE SEQUENCE [LARGE SCALE GENOMIC DNA]</scope>
    <source>
        <strain evidence="5 6">OM05-15BH</strain>
    </source>
</reference>
<keyword evidence="1" id="KW-0479">Metal-binding</keyword>
<sequence length="402" mass="46599">MVICPANKCTGCYACINACAQDCITMQEDEYGELHPVVDENSCLNCNLCIKSCPNNINLAFEYPKKCFASWISDRAKRKTCASGGIGTVMSEFMINHKNGIVFGSRYNENFTPIITYTEKINELEKFKGSRYVQSVMGKDVFKQVKLFLKNNRFVLFIGTPCQVAGLLSFLRKPFDNLVTVDLICHGVCPTKYFKEEINYITKNKGLSLKDITDVRFRGNDRNDFCLSLWVNNSSRRVYRKPHTIQYYLAGFLLGVSMRENCYSCNYARPERISDITIGDFIGLGKTIPFSHPKKNVSSVTLNTKNGRLFYEDMAVHTPALLNIERDYKERLEYKPSLVEPFHRHKFRPLFLERYLEVGYLKAIREVLRSYVWKNKTMSIVNLWRMVYKIPRRVIHMTLNVH</sequence>
<evidence type="ECO:0000313" key="6">
    <source>
        <dbReference type="Proteomes" id="UP000260983"/>
    </source>
</evidence>
<dbReference type="GO" id="GO:0046872">
    <property type="term" value="F:metal ion binding"/>
    <property type="evidence" value="ECO:0007669"/>
    <property type="project" value="UniProtKB-KW"/>
</dbReference>
<dbReference type="InterPro" id="IPR007525">
    <property type="entry name" value="FrhB_FdhB_C"/>
</dbReference>
<name>A0A3E5BRV6_9BACE</name>
<evidence type="ECO:0000259" key="4">
    <source>
        <dbReference type="PROSITE" id="PS51379"/>
    </source>
</evidence>
<proteinExistence type="predicted"/>
<gene>
    <name evidence="5" type="ORF">DXB65_01715</name>
</gene>
<dbReference type="InterPro" id="IPR017896">
    <property type="entry name" value="4Fe4S_Fe-S-bd"/>
</dbReference>
<dbReference type="RefSeq" id="WP_009130774.1">
    <property type="nucleotide sequence ID" value="NZ_CABKRN010000003.1"/>
</dbReference>
<dbReference type="EMBL" id="QSUL01000001">
    <property type="protein sequence ID" value="RGN40370.1"/>
    <property type="molecule type" value="Genomic_DNA"/>
</dbReference>
<dbReference type="PANTHER" id="PTHR43193:SF2">
    <property type="entry name" value="POLYFERREDOXIN PROTEIN FWDF"/>
    <property type="match status" value="1"/>
</dbReference>
<evidence type="ECO:0000313" key="5">
    <source>
        <dbReference type="EMBL" id="RGN40370.1"/>
    </source>
</evidence>
<evidence type="ECO:0000256" key="1">
    <source>
        <dbReference type="ARBA" id="ARBA00022723"/>
    </source>
</evidence>
<accession>A0A3E5BRV6</accession>
<dbReference type="Proteomes" id="UP000260983">
    <property type="component" value="Unassembled WGS sequence"/>
</dbReference>
<dbReference type="Pfam" id="PF12838">
    <property type="entry name" value="Fer4_7"/>
    <property type="match status" value="1"/>
</dbReference>
<dbReference type="GO" id="GO:0051536">
    <property type="term" value="F:iron-sulfur cluster binding"/>
    <property type="evidence" value="ECO:0007669"/>
    <property type="project" value="UniProtKB-KW"/>
</dbReference>
<feature type="domain" description="4Fe-4S ferredoxin-type" evidence="4">
    <location>
        <begin position="1"/>
        <end position="29"/>
    </location>
</feature>
<evidence type="ECO:0000256" key="2">
    <source>
        <dbReference type="ARBA" id="ARBA00023004"/>
    </source>
</evidence>
<dbReference type="Gene3D" id="3.30.70.20">
    <property type="match status" value="1"/>
</dbReference>
<dbReference type="PROSITE" id="PS51379">
    <property type="entry name" value="4FE4S_FER_2"/>
    <property type="match status" value="2"/>
</dbReference>
<dbReference type="SUPFAM" id="SSF54862">
    <property type="entry name" value="4Fe-4S ferredoxins"/>
    <property type="match status" value="1"/>
</dbReference>
<dbReference type="PANTHER" id="PTHR43193">
    <property type="match status" value="1"/>
</dbReference>
<dbReference type="InterPro" id="IPR017900">
    <property type="entry name" value="4Fe4S_Fe_S_CS"/>
</dbReference>
<protein>
    <submittedName>
        <fullName evidence="5">4Fe-4S dicluster domain-containing protein</fullName>
    </submittedName>
</protein>
<comment type="caution">
    <text evidence="5">The sequence shown here is derived from an EMBL/GenBank/DDBJ whole genome shotgun (WGS) entry which is preliminary data.</text>
</comment>
<dbReference type="AlphaFoldDB" id="A0A3E5BRV6"/>
<dbReference type="InterPro" id="IPR052977">
    <property type="entry name" value="Polyferredoxin-like_ET"/>
</dbReference>
<keyword evidence="2" id="KW-0408">Iron</keyword>
<dbReference type="PROSITE" id="PS00198">
    <property type="entry name" value="4FE4S_FER_1"/>
    <property type="match status" value="1"/>
</dbReference>
<keyword evidence="3" id="KW-0411">Iron-sulfur</keyword>
<dbReference type="Pfam" id="PF04432">
    <property type="entry name" value="FrhB_FdhB_C"/>
    <property type="match status" value="1"/>
</dbReference>
<organism evidence="5 6">
    <name type="scientific">Bacteroides oleiciplenus</name>
    <dbReference type="NCBI Taxonomy" id="626931"/>
    <lineage>
        <taxon>Bacteria</taxon>
        <taxon>Pseudomonadati</taxon>
        <taxon>Bacteroidota</taxon>
        <taxon>Bacteroidia</taxon>
        <taxon>Bacteroidales</taxon>
        <taxon>Bacteroidaceae</taxon>
        <taxon>Bacteroides</taxon>
    </lineage>
</organism>
<evidence type="ECO:0000256" key="3">
    <source>
        <dbReference type="ARBA" id="ARBA00023014"/>
    </source>
</evidence>